<evidence type="ECO:0000313" key="3">
    <source>
        <dbReference type="EMBL" id="SMF94757.1"/>
    </source>
</evidence>
<accession>A0A1Y6CWN8</accession>
<evidence type="ECO:0000259" key="2">
    <source>
        <dbReference type="Pfam" id="PF08308"/>
    </source>
</evidence>
<proteinExistence type="predicted"/>
<sequence>MILLCGPCSNNYEQNIYEALGTSLLEILITLGAGAILVIIIYQELLDTHHFIIATSPADAIIKIDGISSGKSPLNTNLKIGTYVIEAEKQGYEPAQHAVYVSGGKANDFLNIQLIPLSNQIKTILPQPAPAITLSQSEKSLRRDIEKLKAAVISNPDDAISLPLIREKLKIQEELSNSIREEIKELREQNKWYLGTIIGLFSIIIPLLIVQRSPRKAE</sequence>
<evidence type="ECO:0000256" key="1">
    <source>
        <dbReference type="SAM" id="Phobius"/>
    </source>
</evidence>
<dbReference type="Proteomes" id="UP000192923">
    <property type="component" value="Unassembled WGS sequence"/>
</dbReference>
<feature type="domain" description="PEGA" evidence="2">
    <location>
        <begin position="52"/>
        <end position="105"/>
    </location>
</feature>
<evidence type="ECO:0000313" key="4">
    <source>
        <dbReference type="Proteomes" id="UP000192923"/>
    </source>
</evidence>
<feature type="transmembrane region" description="Helical" evidence="1">
    <location>
        <begin position="192"/>
        <end position="210"/>
    </location>
</feature>
<keyword evidence="1" id="KW-0812">Transmembrane</keyword>
<feature type="transmembrane region" description="Helical" evidence="1">
    <location>
        <begin position="20"/>
        <end position="42"/>
    </location>
</feature>
<gene>
    <name evidence="3" type="ORF">SAMN02949497_2090</name>
</gene>
<keyword evidence="1" id="KW-0472">Membrane</keyword>
<dbReference type="AlphaFoldDB" id="A0A1Y6CWN8"/>
<dbReference type="InterPro" id="IPR013229">
    <property type="entry name" value="PEGA"/>
</dbReference>
<protein>
    <submittedName>
        <fullName evidence="3">PEGA domain-containing protein</fullName>
    </submittedName>
</protein>
<keyword evidence="4" id="KW-1185">Reference proteome</keyword>
<dbReference type="Pfam" id="PF08308">
    <property type="entry name" value="PEGA"/>
    <property type="match status" value="1"/>
</dbReference>
<organism evidence="3 4">
    <name type="scientific">Methylomagnum ishizawai</name>
    <dbReference type="NCBI Taxonomy" id="1760988"/>
    <lineage>
        <taxon>Bacteria</taxon>
        <taxon>Pseudomonadati</taxon>
        <taxon>Pseudomonadota</taxon>
        <taxon>Gammaproteobacteria</taxon>
        <taxon>Methylococcales</taxon>
        <taxon>Methylococcaceae</taxon>
        <taxon>Methylomagnum</taxon>
    </lineage>
</organism>
<dbReference type="RefSeq" id="WP_176225185.1">
    <property type="nucleotide sequence ID" value="NZ_FXAM01000001.1"/>
</dbReference>
<name>A0A1Y6CWN8_9GAMM</name>
<dbReference type="EMBL" id="FXAM01000001">
    <property type="protein sequence ID" value="SMF94757.1"/>
    <property type="molecule type" value="Genomic_DNA"/>
</dbReference>
<keyword evidence="1" id="KW-1133">Transmembrane helix</keyword>
<reference evidence="3 4" key="1">
    <citation type="submission" date="2016-12" db="EMBL/GenBank/DDBJ databases">
        <authorList>
            <person name="Song W.-J."/>
            <person name="Kurnit D.M."/>
        </authorList>
    </citation>
    <scope>NUCLEOTIDE SEQUENCE [LARGE SCALE GENOMIC DNA]</scope>
    <source>
        <strain evidence="3 4">175</strain>
    </source>
</reference>